<dbReference type="Proteomes" id="UP000800097">
    <property type="component" value="Unassembled WGS sequence"/>
</dbReference>
<gene>
    <name evidence="5" type="ORF">EI97DRAFT_470584</name>
</gene>
<feature type="compositionally biased region" description="Polar residues" evidence="3">
    <location>
        <begin position="297"/>
        <end position="328"/>
    </location>
</feature>
<name>A0A6A6J6Q1_WESOR</name>
<evidence type="ECO:0000259" key="4">
    <source>
        <dbReference type="Pfam" id="PF00082"/>
    </source>
</evidence>
<evidence type="ECO:0000256" key="3">
    <source>
        <dbReference type="SAM" id="MobiDB-lite"/>
    </source>
</evidence>
<dbReference type="PROSITE" id="PS00136">
    <property type="entry name" value="SUBTILASE_ASP"/>
    <property type="match status" value="1"/>
</dbReference>
<dbReference type="PROSITE" id="PS51892">
    <property type="entry name" value="SUBTILASE"/>
    <property type="match status" value="1"/>
</dbReference>
<protein>
    <recommendedName>
        <fullName evidence="4">Peptidase S8/S53 domain-containing protein</fullName>
    </recommendedName>
</protein>
<organism evidence="5 6">
    <name type="scientific">Westerdykella ornata</name>
    <dbReference type="NCBI Taxonomy" id="318751"/>
    <lineage>
        <taxon>Eukaryota</taxon>
        <taxon>Fungi</taxon>
        <taxon>Dikarya</taxon>
        <taxon>Ascomycota</taxon>
        <taxon>Pezizomycotina</taxon>
        <taxon>Dothideomycetes</taxon>
        <taxon>Pleosporomycetidae</taxon>
        <taxon>Pleosporales</taxon>
        <taxon>Sporormiaceae</taxon>
        <taxon>Westerdykella</taxon>
    </lineage>
</organism>
<feature type="region of interest" description="Disordered" evidence="3">
    <location>
        <begin position="119"/>
        <end position="142"/>
    </location>
</feature>
<dbReference type="InterPro" id="IPR036852">
    <property type="entry name" value="Peptidase_S8/S53_dom_sf"/>
</dbReference>
<dbReference type="AlphaFoldDB" id="A0A6A6J6Q1"/>
<sequence>MSSSPDIKTVTETAPPPPVQSDLFGQPTPPPQQGTPLPTPPQPGAPSPSLPPPTPWVFDAVIDGQTYHLPGLNEPPVEVLLLDGSVGVLHSNKVILRGQTLNIPAGLTSAQEISVGGQTITAQPGPSTNLDRGGNGGDNGGGGGGPLAGLFKGIGKAVGAAGKAVSSVADVGKSAVDFATGTGGAAAGTVANAMGTALGNVNDVVATLNGLRQVFPLDQLSFTALGTFTSAQNLGRGVSNWLTATSNALKGFDSLTPDMQKRVRDNINEFGKPGGEVERAGEAMRAFEEFPWDQEIRQTSAVSSGQPAATGTTGASSDRASPTQTTALTTENPQATTQTTSITSSSKPASSQRPEQTPTPHYIWTKVGTSMDTFEQFIQQLDGSKGDKSIFESFGNQVYLTDLTSEQAASLKDRHDFIMQVYEPSIGDLNDEGPPEEFLAIPTGSAMPPRHSTQSTFQQGEQAVQLTTSSSSRLDRRGMIPASPQTPYWKKMIAQAPGSSSNPSRPPLFIADESGGKGTTIYILDDGFDVDILELASQGRKVEHFVAPNKDTIPPRFLENHQRLFPNLRILPEDIRGVSGHGTKMASIAAGKTIGVAPNADLYLLKTKGAFNRGDAPDRPDTALGAQAVAMLGCLNRIQFHVENRLKVDKDAKSVVNMSFGFPASDGESQHMEAAFIEFFAWAERRRIPVVLAAGNDNSRPLHQGIPRKCGTPDNMIITVGGVQEDGSLYEQTAPDIPNEDGSMTVFAPAAAAITSGLVAYIYGCIGVCLIHDPSVPSPEEDIKKFLVAHAYPRVPLPAAPPEGWSSIPKLNVVYNLANGDTAHPESPCAIHFPKRQDQNVTACSAISTPISSTLSASQSMTSATILTTTTEAAPTSTQIPAATSIASSPPAASPPSDPPKTMCQISVREIDNADPSNHGEEAWKVGISRAGASAIDSEIPFCYRAETTDERAGIEVKCPHLGSSTISVR</sequence>
<feature type="compositionally biased region" description="Low complexity" evidence="3">
    <location>
        <begin position="872"/>
        <end position="891"/>
    </location>
</feature>
<feature type="active site" description="Charge relay system" evidence="2">
    <location>
        <position position="581"/>
    </location>
</feature>
<feature type="region of interest" description="Disordered" evidence="3">
    <location>
        <begin position="1"/>
        <end position="56"/>
    </location>
</feature>
<feature type="domain" description="Peptidase S8/S53" evidence="4">
    <location>
        <begin position="516"/>
        <end position="887"/>
    </location>
</feature>
<evidence type="ECO:0000313" key="6">
    <source>
        <dbReference type="Proteomes" id="UP000800097"/>
    </source>
</evidence>
<feature type="region of interest" description="Disordered" evidence="3">
    <location>
        <begin position="872"/>
        <end position="901"/>
    </location>
</feature>
<dbReference type="GeneID" id="54554952"/>
<proteinExistence type="inferred from homology"/>
<dbReference type="OrthoDB" id="3797974at2759"/>
<keyword evidence="1 2" id="KW-0378">Hydrolase</keyword>
<dbReference type="Pfam" id="PF00082">
    <property type="entry name" value="Peptidase_S8"/>
    <property type="match status" value="1"/>
</dbReference>
<dbReference type="GO" id="GO:0006508">
    <property type="term" value="P:proteolysis"/>
    <property type="evidence" value="ECO:0007669"/>
    <property type="project" value="UniProtKB-KW"/>
</dbReference>
<feature type="active site" description="Charge relay system" evidence="2">
    <location>
        <position position="756"/>
    </location>
</feature>
<dbReference type="InterPro" id="IPR023827">
    <property type="entry name" value="Peptidase_S8_Asp-AS"/>
</dbReference>
<feature type="region of interest" description="Disordered" evidence="3">
    <location>
        <begin position="297"/>
        <end position="361"/>
    </location>
</feature>
<dbReference type="Gene3D" id="3.40.50.200">
    <property type="entry name" value="Peptidase S8/S53 domain"/>
    <property type="match status" value="1"/>
</dbReference>
<dbReference type="PANTHER" id="PTHR24216">
    <property type="entry name" value="PAXILLIN-RELATED"/>
    <property type="match status" value="1"/>
</dbReference>
<feature type="compositionally biased region" description="Pro residues" evidence="3">
    <location>
        <begin position="27"/>
        <end position="55"/>
    </location>
</feature>
<evidence type="ECO:0000256" key="1">
    <source>
        <dbReference type="ARBA" id="ARBA00022801"/>
    </source>
</evidence>
<evidence type="ECO:0000256" key="2">
    <source>
        <dbReference type="PROSITE-ProRule" id="PRU01240"/>
    </source>
</evidence>
<accession>A0A6A6J6Q1</accession>
<keyword evidence="2" id="KW-0645">Protease</keyword>
<dbReference type="EMBL" id="ML986524">
    <property type="protein sequence ID" value="KAF2272251.1"/>
    <property type="molecule type" value="Genomic_DNA"/>
</dbReference>
<keyword evidence="6" id="KW-1185">Reference proteome</keyword>
<feature type="compositionally biased region" description="Polar residues" evidence="3">
    <location>
        <begin position="1"/>
        <end position="12"/>
    </location>
</feature>
<feature type="compositionally biased region" description="Low complexity" evidence="3">
    <location>
        <begin position="329"/>
        <end position="351"/>
    </location>
</feature>
<dbReference type="InterPro" id="IPR000209">
    <property type="entry name" value="Peptidase_S8/S53_dom"/>
</dbReference>
<feature type="compositionally biased region" description="Gly residues" evidence="3">
    <location>
        <begin position="133"/>
        <end position="142"/>
    </location>
</feature>
<comment type="similarity">
    <text evidence="2">Belongs to the peptidase S8 family.</text>
</comment>
<evidence type="ECO:0000313" key="5">
    <source>
        <dbReference type="EMBL" id="KAF2272251.1"/>
    </source>
</evidence>
<feature type="compositionally biased region" description="Polar residues" evidence="3">
    <location>
        <begin position="119"/>
        <end position="130"/>
    </location>
</feature>
<dbReference type="SUPFAM" id="SSF52743">
    <property type="entry name" value="Subtilisin-like"/>
    <property type="match status" value="1"/>
</dbReference>
<dbReference type="PANTHER" id="PTHR24216:SF65">
    <property type="entry name" value="PAXILLIN-LIKE PROTEIN 1"/>
    <property type="match status" value="1"/>
</dbReference>
<reference evidence="5" key="1">
    <citation type="journal article" date="2020" name="Stud. Mycol.">
        <title>101 Dothideomycetes genomes: a test case for predicting lifestyles and emergence of pathogens.</title>
        <authorList>
            <person name="Haridas S."/>
            <person name="Albert R."/>
            <person name="Binder M."/>
            <person name="Bloem J."/>
            <person name="Labutti K."/>
            <person name="Salamov A."/>
            <person name="Andreopoulos B."/>
            <person name="Baker S."/>
            <person name="Barry K."/>
            <person name="Bills G."/>
            <person name="Bluhm B."/>
            <person name="Cannon C."/>
            <person name="Castanera R."/>
            <person name="Culley D."/>
            <person name="Daum C."/>
            <person name="Ezra D."/>
            <person name="Gonzalez J."/>
            <person name="Henrissat B."/>
            <person name="Kuo A."/>
            <person name="Liang C."/>
            <person name="Lipzen A."/>
            <person name="Lutzoni F."/>
            <person name="Magnuson J."/>
            <person name="Mondo S."/>
            <person name="Nolan M."/>
            <person name="Ohm R."/>
            <person name="Pangilinan J."/>
            <person name="Park H.-J."/>
            <person name="Ramirez L."/>
            <person name="Alfaro M."/>
            <person name="Sun H."/>
            <person name="Tritt A."/>
            <person name="Yoshinaga Y."/>
            <person name="Zwiers L.-H."/>
            <person name="Turgeon B."/>
            <person name="Goodwin S."/>
            <person name="Spatafora J."/>
            <person name="Crous P."/>
            <person name="Grigoriev I."/>
        </authorList>
    </citation>
    <scope>NUCLEOTIDE SEQUENCE</scope>
    <source>
        <strain evidence="5">CBS 379.55</strain>
    </source>
</reference>
<dbReference type="RefSeq" id="XP_033649790.1">
    <property type="nucleotide sequence ID" value="XM_033801777.1"/>
</dbReference>
<dbReference type="GO" id="GO:0004252">
    <property type="term" value="F:serine-type endopeptidase activity"/>
    <property type="evidence" value="ECO:0007669"/>
    <property type="project" value="UniProtKB-UniRule"/>
</dbReference>
<feature type="active site" description="Charge relay system" evidence="2">
    <location>
        <position position="525"/>
    </location>
</feature>
<keyword evidence="2" id="KW-0720">Serine protease</keyword>